<comment type="catalytic activity">
    <reaction evidence="5">
        <text>beta-D-fructose 6-phosphate + UDP-alpha-D-glucose = sucrose 6(F)-phosphate + UDP + H(+)</text>
        <dbReference type="Rhea" id="RHEA:22172"/>
        <dbReference type="ChEBI" id="CHEBI:15378"/>
        <dbReference type="ChEBI" id="CHEBI:57634"/>
        <dbReference type="ChEBI" id="CHEBI:57723"/>
        <dbReference type="ChEBI" id="CHEBI:58223"/>
        <dbReference type="ChEBI" id="CHEBI:58885"/>
        <dbReference type="EC" id="2.4.1.14"/>
    </reaction>
</comment>
<feature type="domain" description="Sucrose phosphatase-like" evidence="7">
    <location>
        <begin position="470"/>
        <end position="706"/>
    </location>
</feature>
<feature type="domain" description="Glycosyl transferase family 1" evidence="6">
    <location>
        <begin position="248"/>
        <end position="412"/>
    </location>
</feature>
<dbReference type="Proteomes" id="UP001334732">
    <property type="component" value="Chromosome"/>
</dbReference>
<dbReference type="InterPro" id="IPR044161">
    <property type="entry name" value="SPS"/>
</dbReference>
<dbReference type="Pfam" id="PF05116">
    <property type="entry name" value="S6PP"/>
    <property type="match status" value="1"/>
</dbReference>
<dbReference type="RefSeq" id="WP_324780345.1">
    <property type="nucleotide sequence ID" value="NZ_CP141769.1"/>
</dbReference>
<evidence type="ECO:0000256" key="5">
    <source>
        <dbReference type="ARBA" id="ARBA00047471"/>
    </source>
</evidence>
<dbReference type="SUPFAM" id="SSF53756">
    <property type="entry name" value="UDP-Glycosyltransferase/glycogen phosphorylase"/>
    <property type="match status" value="1"/>
</dbReference>
<sequence length="720" mass="79341">MRDLRILMLSLHGLMRGRDLELGRDADTGGQTLYVVELAKALGRHARVEQVDVITRLVDDPAVSPDYAAAVEPLGERARLLRLPCGPRRYLRKESLWNHLDQLVDRILGHLRQQPRLPDVIHSHYADAGYVGVQLSQLLGIPLVHTGHSLGRCKRQRLLDHGRKAAAIERQFNFARRIAAEEEVLAHAALVVTSTAQESSEQYGLYENHQPARTVVIAPGTDTSRFAPPGRAPIPPHVPALVDRFFTQPKKPLILAICRPEVRKNLRRLIAAFGTSPALRERANLAIVAGMRDDIRGLEAAQADVLTDLLLDIDQHDLWGSVALPKQHQPDDIPALYRLAAQRRGVFVNAALTEPFGLTLIEAAASGLPVVATHDGGPRDILAHCDNGVLVDPLDPADIARGLLALVSDGQAWQRHARRGLAGVVRHYTWDAHVDKYLAAVDRVVHRTRKHVRRERAAQRRVAVSMPYVERMLVSDIDNTLIGDRGGLAALVRALRVRPRSCGFAVATGRHLASAVQVLQQARVPLPDVLITAVGSEIHYGPELRPDSGWRRHIQHLWRRDALAALFDDVPGLTLQSADQQSAFKLSFHVDREAAPSLSELKARLRGAKLRANLIFSHDAYLDVLPLRASKGQAIRYLAYKWNLPLRAFLVAGDSGNDLEMLVGDTLAVVVSNHSAELDALRGVEQVYFAGAPCASGILEGMAHYGFAWQPDDALRQEAA</sequence>
<dbReference type="Pfam" id="PF00534">
    <property type="entry name" value="Glycos_transf_1"/>
    <property type="match status" value="1"/>
</dbReference>
<dbReference type="InterPro" id="IPR028098">
    <property type="entry name" value="Glyco_trans_4-like_N"/>
</dbReference>
<dbReference type="Gene3D" id="3.40.50.1000">
    <property type="entry name" value="HAD superfamily/HAD-like"/>
    <property type="match status" value="1"/>
</dbReference>
<comment type="similarity">
    <text evidence="1">Belongs to the glycosyltransferase 1 family.</text>
</comment>
<evidence type="ECO:0000256" key="3">
    <source>
        <dbReference type="ARBA" id="ARBA00022676"/>
    </source>
</evidence>
<evidence type="ECO:0000313" key="10">
    <source>
        <dbReference type="Proteomes" id="UP001334732"/>
    </source>
</evidence>
<keyword evidence="4" id="KW-0808">Transferase</keyword>
<evidence type="ECO:0000256" key="1">
    <source>
        <dbReference type="ARBA" id="ARBA00006530"/>
    </source>
</evidence>
<reference evidence="9 10" key="1">
    <citation type="submission" date="2023-12" db="EMBL/GenBank/DDBJ databases">
        <title>Thiobacillus sedimentum sp. nov., a chemolithoautotrophic sulfur-oxidizing bacterium isolated from freshwater sediment.</title>
        <authorList>
            <person name="Luo J."/>
            <person name="Dai C."/>
        </authorList>
    </citation>
    <scope>NUCLEOTIDE SEQUENCE [LARGE SCALE GENOMIC DNA]</scope>
    <source>
        <strain evidence="9 10">SCUT-2</strain>
    </source>
</reference>
<evidence type="ECO:0000259" key="6">
    <source>
        <dbReference type="Pfam" id="PF00534"/>
    </source>
</evidence>
<dbReference type="Pfam" id="PF13579">
    <property type="entry name" value="Glyco_trans_4_4"/>
    <property type="match status" value="1"/>
</dbReference>
<dbReference type="Gene3D" id="3.90.1070.10">
    <property type="match status" value="1"/>
</dbReference>
<dbReference type="InterPro" id="IPR001296">
    <property type="entry name" value="Glyco_trans_1"/>
</dbReference>
<dbReference type="SFLD" id="SFLDS00003">
    <property type="entry name" value="Haloacid_Dehalogenase"/>
    <property type="match status" value="1"/>
</dbReference>
<protein>
    <recommendedName>
        <fullName evidence="2">sucrose-phosphate synthase</fullName>
        <ecNumber evidence="2">2.4.1.14</ecNumber>
    </recommendedName>
</protein>
<feature type="domain" description="Glycosyltransferase subfamily 4-like N-terminal" evidence="8">
    <location>
        <begin position="29"/>
        <end position="220"/>
    </location>
</feature>
<dbReference type="EMBL" id="CP141769">
    <property type="protein sequence ID" value="WRS39815.1"/>
    <property type="molecule type" value="Genomic_DNA"/>
</dbReference>
<dbReference type="SFLD" id="SFLDG01140">
    <property type="entry name" value="C2.B:_Phosphomannomutase_and_P"/>
    <property type="match status" value="1"/>
</dbReference>
<accession>A0ABZ1CL56</accession>
<dbReference type="SFLD" id="SFLDG01141">
    <property type="entry name" value="C2.B.1:_Sucrose_Phosphatase_Li"/>
    <property type="match status" value="1"/>
</dbReference>
<evidence type="ECO:0000259" key="8">
    <source>
        <dbReference type="Pfam" id="PF13579"/>
    </source>
</evidence>
<dbReference type="EC" id="2.4.1.14" evidence="2"/>
<dbReference type="GO" id="GO:0016787">
    <property type="term" value="F:hydrolase activity"/>
    <property type="evidence" value="ECO:0007669"/>
    <property type="project" value="UniProtKB-KW"/>
</dbReference>
<dbReference type="InterPro" id="IPR036412">
    <property type="entry name" value="HAD-like_sf"/>
</dbReference>
<dbReference type="NCBIfam" id="TIGR02471">
    <property type="entry name" value="sucr_syn_bact_C"/>
    <property type="match status" value="1"/>
</dbReference>
<dbReference type="InterPro" id="IPR012821">
    <property type="entry name" value="Sucrose_P_synth_Pase-like_dom"/>
</dbReference>
<keyword evidence="9" id="KW-0378">Hydrolase</keyword>
<proteinExistence type="inferred from homology"/>
<evidence type="ECO:0000256" key="4">
    <source>
        <dbReference type="ARBA" id="ARBA00022679"/>
    </source>
</evidence>
<organism evidence="9 10">
    <name type="scientific">Thiobacillus sedimenti</name>
    <dbReference type="NCBI Taxonomy" id="3110231"/>
    <lineage>
        <taxon>Bacteria</taxon>
        <taxon>Pseudomonadati</taxon>
        <taxon>Pseudomonadota</taxon>
        <taxon>Betaproteobacteria</taxon>
        <taxon>Nitrosomonadales</taxon>
        <taxon>Thiobacillaceae</taxon>
        <taxon>Thiobacillus</taxon>
    </lineage>
</organism>
<dbReference type="Gene3D" id="3.40.50.2000">
    <property type="entry name" value="Glycogen Phosphorylase B"/>
    <property type="match status" value="2"/>
</dbReference>
<evidence type="ECO:0000259" key="7">
    <source>
        <dbReference type="Pfam" id="PF05116"/>
    </source>
</evidence>
<dbReference type="NCBIfam" id="TIGR01484">
    <property type="entry name" value="HAD-SF-IIB"/>
    <property type="match status" value="1"/>
</dbReference>
<dbReference type="PANTHER" id="PTHR46039:SF5">
    <property type="entry name" value="SUCROSE-PHOSPHATE SYNTHASE 3-RELATED"/>
    <property type="match status" value="1"/>
</dbReference>
<name>A0ABZ1CL56_9PROT</name>
<dbReference type="InterPro" id="IPR012822">
    <property type="entry name" value="SucroseP_synth_GlycoTrfase_dom"/>
</dbReference>
<evidence type="ECO:0000256" key="2">
    <source>
        <dbReference type="ARBA" id="ARBA00012536"/>
    </source>
</evidence>
<keyword evidence="10" id="KW-1185">Reference proteome</keyword>
<dbReference type="InterPro" id="IPR006379">
    <property type="entry name" value="HAD-SF_hydro_IIB"/>
</dbReference>
<keyword evidence="3" id="KW-0328">Glycosyltransferase</keyword>
<evidence type="ECO:0000313" key="9">
    <source>
        <dbReference type="EMBL" id="WRS39815.1"/>
    </source>
</evidence>
<dbReference type="SUPFAM" id="SSF56784">
    <property type="entry name" value="HAD-like"/>
    <property type="match status" value="1"/>
</dbReference>
<gene>
    <name evidence="9" type="ORF">VA613_02820</name>
</gene>
<dbReference type="PANTHER" id="PTHR46039">
    <property type="entry name" value="SUCROSE-PHOSPHATE SYNTHASE 3-RELATED"/>
    <property type="match status" value="1"/>
</dbReference>
<dbReference type="NCBIfam" id="TIGR02472">
    <property type="entry name" value="sucr_P_syn_N"/>
    <property type="match status" value="1"/>
</dbReference>
<dbReference type="InterPro" id="IPR006380">
    <property type="entry name" value="SPP-like_dom"/>
</dbReference>
<dbReference type="InterPro" id="IPR023214">
    <property type="entry name" value="HAD_sf"/>
</dbReference>